<feature type="region of interest" description="Disordered" evidence="1">
    <location>
        <begin position="1"/>
        <end position="49"/>
    </location>
</feature>
<sequence length="88" mass="9486">MVLGEESRQITDDERTWSGPFQTAHASAAGETTDANPTGHGQRHLARHSGDDGALLKILALGNRQIAAGQVKSATDVVGRLQERNQRR</sequence>
<dbReference type="PATRIC" id="fig|1608419.3.peg.1860"/>
<gene>
    <name evidence="2" type="ORF">TQ37_02305</name>
</gene>
<evidence type="ECO:0000256" key="1">
    <source>
        <dbReference type="SAM" id="MobiDB-lite"/>
    </source>
</evidence>
<dbReference type="EMBL" id="JYFQ01000053">
    <property type="protein sequence ID" value="KKZ14046.1"/>
    <property type="molecule type" value="Genomic_DNA"/>
</dbReference>
<name>A0A0G8AY52_9SYNE</name>
<dbReference type="Proteomes" id="UP000035037">
    <property type="component" value="Unassembled WGS sequence"/>
</dbReference>
<evidence type="ECO:0000313" key="3">
    <source>
        <dbReference type="Proteomes" id="UP000035037"/>
    </source>
</evidence>
<proteinExistence type="predicted"/>
<organism evidence="2 3">
    <name type="scientific">Candidatus Synechococcus spongiarum 15L</name>
    <dbReference type="NCBI Taxonomy" id="1608419"/>
    <lineage>
        <taxon>Bacteria</taxon>
        <taxon>Bacillati</taxon>
        <taxon>Cyanobacteriota</taxon>
        <taxon>Cyanophyceae</taxon>
        <taxon>Synechococcales</taxon>
        <taxon>Synechococcaceae</taxon>
        <taxon>Synechococcus</taxon>
    </lineage>
</organism>
<comment type="caution">
    <text evidence="2">The sequence shown here is derived from an EMBL/GenBank/DDBJ whole genome shotgun (WGS) entry which is preliminary data.</text>
</comment>
<accession>A0A0G8AY52</accession>
<reference evidence="2 3" key="2">
    <citation type="submission" date="2015-05" db="EMBL/GenBank/DDBJ databases">
        <title>Lifestyle Evolution in Cyanobacterial Symbionts of Sponges.</title>
        <authorList>
            <person name="Burgsdorf I."/>
            <person name="Slaby B.M."/>
            <person name="Handley K.M."/>
            <person name="Haber M."/>
            <person name="Blom J."/>
            <person name="Marshall C.W."/>
            <person name="Gilbert J.A."/>
            <person name="Hentschel U."/>
            <person name="Steindler L."/>
        </authorList>
    </citation>
    <scope>NUCLEOTIDE SEQUENCE [LARGE SCALE GENOMIC DNA]</scope>
    <source>
        <strain evidence="2">15L</strain>
    </source>
</reference>
<reference evidence="2 3" key="1">
    <citation type="submission" date="2015-02" db="EMBL/GenBank/DDBJ databases">
        <authorList>
            <person name="Slaby B."/>
            <person name="Hentschel U."/>
        </authorList>
    </citation>
    <scope>NUCLEOTIDE SEQUENCE [LARGE SCALE GENOMIC DNA]</scope>
    <source>
        <strain evidence="2">15L</strain>
    </source>
</reference>
<dbReference type="AlphaFoldDB" id="A0A0G8AY52"/>
<evidence type="ECO:0000313" key="2">
    <source>
        <dbReference type="EMBL" id="KKZ14046.1"/>
    </source>
</evidence>
<feature type="compositionally biased region" description="Basic and acidic residues" evidence="1">
    <location>
        <begin position="1"/>
        <end position="16"/>
    </location>
</feature>
<protein>
    <submittedName>
        <fullName evidence="2">Uncharacterized protein</fullName>
    </submittedName>
</protein>